<dbReference type="GeneID" id="38667188"/>
<comment type="similarity">
    <text evidence="2">Belongs to the glycosyl hydrolase 29 family.</text>
</comment>
<organism evidence="8 10">
    <name type="scientific">Sulfodiicoccus acidiphilus</name>
    <dbReference type="NCBI Taxonomy" id="1670455"/>
    <lineage>
        <taxon>Archaea</taxon>
        <taxon>Thermoproteota</taxon>
        <taxon>Thermoprotei</taxon>
        <taxon>Sulfolobales</taxon>
        <taxon>Sulfolobaceae</taxon>
        <taxon>Sulfodiicoccus</taxon>
    </lineage>
</organism>
<evidence type="ECO:0000256" key="3">
    <source>
        <dbReference type="ARBA" id="ARBA00012662"/>
    </source>
</evidence>
<dbReference type="EMBL" id="BMQS01000003">
    <property type="protein sequence ID" value="GGT89183.1"/>
    <property type="molecule type" value="Genomic_DNA"/>
</dbReference>
<evidence type="ECO:0000256" key="1">
    <source>
        <dbReference type="ARBA" id="ARBA00004071"/>
    </source>
</evidence>
<dbReference type="InterPro" id="IPR017853">
    <property type="entry name" value="GH"/>
</dbReference>
<dbReference type="SUPFAM" id="SSF51445">
    <property type="entry name" value="(Trans)glycosidases"/>
    <property type="match status" value="1"/>
</dbReference>
<reference evidence="9" key="1">
    <citation type="journal article" date="2014" name="Int. J. Syst. Evol. Microbiol.">
        <title>Complete genome sequence of Corynebacterium casei LMG S-19264T (=DSM 44701T), isolated from a smear-ripened cheese.</title>
        <authorList>
            <consortium name="US DOE Joint Genome Institute (JGI-PGF)"/>
            <person name="Walter F."/>
            <person name="Albersmeier A."/>
            <person name="Kalinowski J."/>
            <person name="Ruckert C."/>
        </authorList>
    </citation>
    <scope>NUCLEOTIDE SEQUENCE</scope>
    <source>
        <strain evidence="9">JCM 31740</strain>
    </source>
</reference>
<evidence type="ECO:0000256" key="4">
    <source>
        <dbReference type="ARBA" id="ARBA00022729"/>
    </source>
</evidence>
<dbReference type="GO" id="GO:0004560">
    <property type="term" value="F:alpha-L-fucosidase activity"/>
    <property type="evidence" value="ECO:0007669"/>
    <property type="project" value="UniProtKB-EC"/>
</dbReference>
<evidence type="ECO:0000313" key="10">
    <source>
        <dbReference type="Proteomes" id="UP000276741"/>
    </source>
</evidence>
<accession>A0A348B561</accession>
<dbReference type="Gene3D" id="3.20.20.80">
    <property type="entry name" value="Glycosidases"/>
    <property type="match status" value="1"/>
</dbReference>
<reference evidence="10" key="2">
    <citation type="submission" date="2018-04" db="EMBL/GenBank/DDBJ databases">
        <title>Complete genome sequence of Sulfodiicoccus acidiphilus strain HS-1.</title>
        <authorList>
            <person name="Sakai H.D."/>
            <person name="Kurosawa N."/>
        </authorList>
    </citation>
    <scope>NUCLEOTIDE SEQUENCE [LARGE SCALE GENOMIC DNA]</scope>
    <source>
        <strain evidence="10">HS-1</strain>
    </source>
</reference>
<name>A0A348B561_9CREN</name>
<keyword evidence="10" id="KW-1185">Reference proteome</keyword>
<keyword evidence="4" id="KW-0732">Signal</keyword>
<feature type="domain" description="Glycoside hydrolase family 29 N-terminal" evidence="7">
    <location>
        <begin position="20"/>
        <end position="366"/>
    </location>
</feature>
<dbReference type="Gene3D" id="2.60.40.1180">
    <property type="entry name" value="Golgi alpha-mannosidase II"/>
    <property type="match status" value="1"/>
</dbReference>
<comment type="function">
    <text evidence="1">Alpha-L-fucosidase is responsible for hydrolyzing the alpha-1,6-linked fucose joined to the reducing-end N-acetylglucosamine of the carbohydrate moieties of glycoproteins.</text>
</comment>
<gene>
    <name evidence="9" type="ORF">GCM10007116_03770</name>
    <name evidence="8" type="ORF">HS1genome_1702</name>
</gene>
<dbReference type="GO" id="GO:0016139">
    <property type="term" value="P:glycoside catabolic process"/>
    <property type="evidence" value="ECO:0007669"/>
    <property type="project" value="TreeGrafter"/>
</dbReference>
<evidence type="ECO:0000313" key="8">
    <source>
        <dbReference type="EMBL" id="BBD73313.1"/>
    </source>
</evidence>
<dbReference type="PANTHER" id="PTHR10030">
    <property type="entry name" value="ALPHA-L-FUCOSIDASE"/>
    <property type="match status" value="1"/>
</dbReference>
<keyword evidence="5 8" id="KW-0378">Hydrolase</keyword>
<dbReference type="Proteomes" id="UP000616143">
    <property type="component" value="Unassembled WGS sequence"/>
</dbReference>
<sequence length="479" mass="54305">MKDPSEVVRSLRTLGVEWPSGPFRPSWSSLSKYEVPSWFTQAKFGVFVHWGPYSVPAFGSEWYPRNMYLAQRPEYRHHLENYGQHSKFGYKDFFPHFRGEKFDPHRWVSTFLRAGARYVVLVAEHHDGYSMWDSSLNPWNSKRTGPGRDVVGELASAARSAGLTFGVSYHRAEHWWYFEGGRRFESDVRDPDCASLYGPAMPRETSPDDNFLTDWLLRALELVDKYRPSLFYFDWWIENPAFEPYLLTFASYYYNSAHQWGSQVVINYKHNAFKEGTAVLDVERGRLGSIRHLPWQTDTSIDRKSWGYVRDSSYVDSGSVIADLVDAVSKNGNLLLNVGPDSEGVIPEGEVNVLQDVGDWLGINGEAIYDSRPWKVHGEGPTRIREGEFTEGDVQYTGRDLRFTARGDVLYVVVMGEPGASVRVKSLSTDVQLIDDVEEVSLLGSGQVSWGRDESGLTVSSSSGPLSVVKVKSGRAVFR</sequence>
<dbReference type="Proteomes" id="UP000276741">
    <property type="component" value="Chromosome"/>
</dbReference>
<dbReference type="PRINTS" id="PR00741">
    <property type="entry name" value="GLHYDRLASE29"/>
</dbReference>
<dbReference type="PANTHER" id="PTHR10030:SF37">
    <property type="entry name" value="ALPHA-L-FUCOSIDASE-RELATED"/>
    <property type="match status" value="1"/>
</dbReference>
<reference evidence="8" key="3">
    <citation type="journal article" date="2019" name="BMC Res. Notes">
        <title>Complete genome sequence of the Sulfodiicoccus acidiphilus strain HS-1T, the first crenarchaeon that lacks polB3, isolated from an acidic hot spring in Ohwaku-dani, Hakone, Japan.</title>
        <authorList>
            <person name="Sakai H.D."/>
            <person name="Kurosawa N."/>
        </authorList>
    </citation>
    <scope>NUCLEOTIDE SEQUENCE</scope>
    <source>
        <strain evidence="8">HS-1</strain>
    </source>
</reference>
<evidence type="ECO:0000256" key="2">
    <source>
        <dbReference type="ARBA" id="ARBA00007951"/>
    </source>
</evidence>
<protein>
    <recommendedName>
        <fullName evidence="3">alpha-L-fucosidase</fullName>
        <ecNumber evidence="3">3.2.1.51</ecNumber>
    </recommendedName>
</protein>
<evidence type="ECO:0000313" key="9">
    <source>
        <dbReference type="EMBL" id="GGT89183.1"/>
    </source>
</evidence>
<dbReference type="InterPro" id="IPR013780">
    <property type="entry name" value="Glyco_hydro_b"/>
</dbReference>
<dbReference type="KEGG" id="sacd:HS1genome_1702"/>
<proteinExistence type="inferred from homology"/>
<keyword evidence="6 8" id="KW-0326">Glycosidase</keyword>
<dbReference type="GO" id="GO:0006004">
    <property type="term" value="P:fucose metabolic process"/>
    <property type="evidence" value="ECO:0007669"/>
    <property type="project" value="InterPro"/>
</dbReference>
<dbReference type="InterPro" id="IPR016286">
    <property type="entry name" value="FUC_metazoa-typ"/>
</dbReference>
<dbReference type="RefSeq" id="WP_197721481.1">
    <property type="nucleotide sequence ID" value="NZ_AP018553.1"/>
</dbReference>
<dbReference type="GO" id="GO:0005764">
    <property type="term" value="C:lysosome"/>
    <property type="evidence" value="ECO:0007669"/>
    <property type="project" value="TreeGrafter"/>
</dbReference>
<reference evidence="9" key="4">
    <citation type="submission" date="2020-09" db="EMBL/GenBank/DDBJ databases">
        <authorList>
            <person name="Sun Q."/>
            <person name="Ohkuma M."/>
        </authorList>
    </citation>
    <scope>NUCLEOTIDE SEQUENCE</scope>
    <source>
        <strain evidence="9">JCM 31740</strain>
    </source>
</reference>
<evidence type="ECO:0000259" key="7">
    <source>
        <dbReference type="Pfam" id="PF01120"/>
    </source>
</evidence>
<dbReference type="SMART" id="SM00812">
    <property type="entry name" value="Alpha_L_fucos"/>
    <property type="match status" value="1"/>
</dbReference>
<dbReference type="AlphaFoldDB" id="A0A348B561"/>
<dbReference type="InterPro" id="IPR000933">
    <property type="entry name" value="Glyco_hydro_29"/>
</dbReference>
<evidence type="ECO:0000256" key="6">
    <source>
        <dbReference type="ARBA" id="ARBA00023295"/>
    </source>
</evidence>
<evidence type="ECO:0000256" key="5">
    <source>
        <dbReference type="ARBA" id="ARBA00022801"/>
    </source>
</evidence>
<dbReference type="InterPro" id="IPR057739">
    <property type="entry name" value="Glyco_hydro_29_N"/>
</dbReference>
<dbReference type="EMBL" id="AP018553">
    <property type="protein sequence ID" value="BBD73313.1"/>
    <property type="molecule type" value="Genomic_DNA"/>
</dbReference>
<dbReference type="Pfam" id="PF01120">
    <property type="entry name" value="Alpha_L_fucos"/>
    <property type="match status" value="1"/>
</dbReference>
<dbReference type="EC" id="3.2.1.51" evidence="3"/>